<evidence type="ECO:0000256" key="1">
    <source>
        <dbReference type="SAM" id="SignalP"/>
    </source>
</evidence>
<proteinExistence type="predicted"/>
<dbReference type="Gene3D" id="3.40.50.10610">
    <property type="entry name" value="ABC-type transport auxiliary lipoprotein component"/>
    <property type="match status" value="1"/>
</dbReference>
<reference evidence="3 4" key="1">
    <citation type="submission" date="2020-08" db="EMBL/GenBank/DDBJ databases">
        <title>Novel species isolated from subtropical streams in China.</title>
        <authorList>
            <person name="Lu H."/>
        </authorList>
    </citation>
    <scope>NUCLEOTIDE SEQUENCE [LARGE SCALE GENOMIC DNA]</scope>
    <source>
        <strain evidence="3 4">KCTC 52442</strain>
    </source>
</reference>
<evidence type="ECO:0000259" key="2">
    <source>
        <dbReference type="Pfam" id="PF03886"/>
    </source>
</evidence>
<protein>
    <submittedName>
        <fullName evidence="3">Membrane integrity-associated transporter subunit PqiC</fullName>
    </submittedName>
</protein>
<dbReference type="Proteomes" id="UP000643610">
    <property type="component" value="Unassembled WGS sequence"/>
</dbReference>
<dbReference type="EMBL" id="JACOFU010000012">
    <property type="protein sequence ID" value="MBC3833618.1"/>
    <property type="molecule type" value="Genomic_DNA"/>
</dbReference>
<dbReference type="PROSITE" id="PS51257">
    <property type="entry name" value="PROKAR_LIPOPROTEIN"/>
    <property type="match status" value="1"/>
</dbReference>
<keyword evidence="4" id="KW-1185">Reference proteome</keyword>
<evidence type="ECO:0000313" key="3">
    <source>
        <dbReference type="EMBL" id="MBC3833618.1"/>
    </source>
</evidence>
<dbReference type="SUPFAM" id="SSF159594">
    <property type="entry name" value="XCC0632-like"/>
    <property type="match status" value="1"/>
</dbReference>
<comment type="caution">
    <text evidence="3">The sequence shown here is derived from an EMBL/GenBank/DDBJ whole genome shotgun (WGS) entry which is preliminary data.</text>
</comment>
<feature type="signal peptide" evidence="1">
    <location>
        <begin position="1"/>
        <end position="33"/>
    </location>
</feature>
<gene>
    <name evidence="3" type="ORF">H8K33_19080</name>
</gene>
<dbReference type="InterPro" id="IPR005586">
    <property type="entry name" value="ABC_trans_aux"/>
</dbReference>
<organism evidence="3 4">
    <name type="scientific">Undibacterium amnicola</name>
    <dbReference type="NCBI Taxonomy" id="1834038"/>
    <lineage>
        <taxon>Bacteria</taxon>
        <taxon>Pseudomonadati</taxon>
        <taxon>Pseudomonadota</taxon>
        <taxon>Betaproteobacteria</taxon>
        <taxon>Burkholderiales</taxon>
        <taxon>Oxalobacteraceae</taxon>
        <taxon>Undibacterium</taxon>
    </lineage>
</organism>
<dbReference type="Pfam" id="PF03886">
    <property type="entry name" value="ABC_trans_aux"/>
    <property type="match status" value="1"/>
</dbReference>
<name>A0ABR6XW50_9BURK</name>
<feature type="domain" description="ABC-type transport auxiliary lipoprotein component" evidence="2">
    <location>
        <begin position="45"/>
        <end position="189"/>
    </location>
</feature>
<evidence type="ECO:0000313" key="4">
    <source>
        <dbReference type="Proteomes" id="UP000643610"/>
    </source>
</evidence>
<dbReference type="RefSeq" id="WP_186892664.1">
    <property type="nucleotide sequence ID" value="NZ_JACOFU010000012.1"/>
</dbReference>
<accession>A0ABR6XW50</accession>
<sequence>MNSSRLTITTVTRASFALVIASLLFACATPVTHQQFDFGSTSITTNNSASNKLKILLAEIQVPASLEGSAMLYRLQYENAQELRPYAQSRWSMPPAQLLKQRIKTHINQAGGAVLAASDGVKNLPLLKLELEEFSQHFSSPTQSQVQLRWRASLINNNQLIAQKVFQTQTRCESADAKGGAQAMPQATDLAIGELIAWLQTQVTSNTVSNPVRN</sequence>
<keyword evidence="1" id="KW-0732">Signal</keyword>
<feature type="chain" id="PRO_5045603469" evidence="1">
    <location>
        <begin position="34"/>
        <end position="214"/>
    </location>
</feature>